<sequence length="226" mass="26114">MEKIKCLVIDDEELARTLIKTYISKVDFLEVIASLESPIEAIEIMKNTVIDVIFLDIQMPDLKGTDFAKMISSKTQIIFTTAYSEYALDGFELNALDYLLKPVTFERFLVAVNKIKKVKTFSDESEQMIVIKSGYDLHKLKYNQILYIESDSEYVVFYTKDKKIMSHQTLKSLEKALPKTLFMRVHRSYIVNKKMVTALKGKDLLIENTKIPVSATYYEVVKSTLF</sequence>
<dbReference type="GO" id="GO:0003677">
    <property type="term" value="F:DNA binding"/>
    <property type="evidence" value="ECO:0007669"/>
    <property type="project" value="UniProtKB-KW"/>
</dbReference>
<dbReference type="EMBL" id="BAABCW010000024">
    <property type="protein sequence ID" value="GAA3520795.1"/>
    <property type="molecule type" value="Genomic_DNA"/>
</dbReference>
<evidence type="ECO:0000313" key="5">
    <source>
        <dbReference type="Proteomes" id="UP001500459"/>
    </source>
</evidence>
<feature type="modified residue" description="4-aspartylphosphate" evidence="1">
    <location>
        <position position="56"/>
    </location>
</feature>
<dbReference type="PANTHER" id="PTHR37299">
    <property type="entry name" value="TRANSCRIPTIONAL REGULATOR-RELATED"/>
    <property type="match status" value="1"/>
</dbReference>
<keyword evidence="5" id="KW-1185">Reference proteome</keyword>
<evidence type="ECO:0000313" key="4">
    <source>
        <dbReference type="EMBL" id="GAA3520795.1"/>
    </source>
</evidence>
<gene>
    <name evidence="4" type="ORF">GCM10022393_38840</name>
</gene>
<evidence type="ECO:0000259" key="3">
    <source>
        <dbReference type="PROSITE" id="PS50930"/>
    </source>
</evidence>
<dbReference type="PROSITE" id="PS50110">
    <property type="entry name" value="RESPONSE_REGULATORY"/>
    <property type="match status" value="1"/>
</dbReference>
<proteinExistence type="predicted"/>
<dbReference type="InterPro" id="IPR011006">
    <property type="entry name" value="CheY-like_superfamily"/>
</dbReference>
<dbReference type="SMART" id="SM00448">
    <property type="entry name" value="REC"/>
    <property type="match status" value="1"/>
</dbReference>
<organism evidence="4 5">
    <name type="scientific">Aquimarina addita</name>
    <dbReference type="NCBI Taxonomy" id="870485"/>
    <lineage>
        <taxon>Bacteria</taxon>
        <taxon>Pseudomonadati</taxon>
        <taxon>Bacteroidota</taxon>
        <taxon>Flavobacteriia</taxon>
        <taxon>Flavobacteriales</taxon>
        <taxon>Flavobacteriaceae</taxon>
        <taxon>Aquimarina</taxon>
    </lineage>
</organism>
<dbReference type="PANTHER" id="PTHR37299:SF1">
    <property type="entry name" value="STAGE 0 SPORULATION PROTEIN A HOMOLOG"/>
    <property type="match status" value="1"/>
</dbReference>
<evidence type="ECO:0000259" key="2">
    <source>
        <dbReference type="PROSITE" id="PS50110"/>
    </source>
</evidence>
<keyword evidence="4" id="KW-0238">DNA-binding</keyword>
<comment type="caution">
    <text evidence="4">The sequence shown here is derived from an EMBL/GenBank/DDBJ whole genome shotgun (WGS) entry which is preliminary data.</text>
</comment>
<feature type="domain" description="HTH LytTR-type" evidence="3">
    <location>
        <begin position="129"/>
        <end position="226"/>
    </location>
</feature>
<name>A0ABP6UVV2_9FLAO</name>
<dbReference type="SUPFAM" id="SSF52172">
    <property type="entry name" value="CheY-like"/>
    <property type="match status" value="1"/>
</dbReference>
<dbReference type="Gene3D" id="3.40.50.2300">
    <property type="match status" value="1"/>
</dbReference>
<dbReference type="Pfam" id="PF04397">
    <property type="entry name" value="LytTR"/>
    <property type="match status" value="1"/>
</dbReference>
<dbReference type="InterPro" id="IPR001789">
    <property type="entry name" value="Sig_transdc_resp-reg_receiver"/>
</dbReference>
<feature type="domain" description="Response regulatory" evidence="2">
    <location>
        <begin position="5"/>
        <end position="116"/>
    </location>
</feature>
<dbReference type="Pfam" id="PF00072">
    <property type="entry name" value="Response_reg"/>
    <property type="match status" value="1"/>
</dbReference>
<protein>
    <submittedName>
        <fullName evidence="4">LytTR family DNA-binding domain-containing protein</fullName>
    </submittedName>
</protein>
<dbReference type="InterPro" id="IPR007492">
    <property type="entry name" value="LytTR_DNA-bd_dom"/>
</dbReference>
<dbReference type="SMART" id="SM00850">
    <property type="entry name" value="LytTR"/>
    <property type="match status" value="1"/>
</dbReference>
<dbReference type="Proteomes" id="UP001500459">
    <property type="component" value="Unassembled WGS sequence"/>
</dbReference>
<evidence type="ECO:0000256" key="1">
    <source>
        <dbReference type="PROSITE-ProRule" id="PRU00169"/>
    </source>
</evidence>
<keyword evidence="1" id="KW-0597">Phosphoprotein</keyword>
<dbReference type="RefSeq" id="WP_344930305.1">
    <property type="nucleotide sequence ID" value="NZ_BAABCW010000024.1"/>
</dbReference>
<dbReference type="PROSITE" id="PS50930">
    <property type="entry name" value="HTH_LYTTR"/>
    <property type="match status" value="1"/>
</dbReference>
<reference evidence="5" key="1">
    <citation type="journal article" date="2019" name="Int. J. Syst. Evol. Microbiol.">
        <title>The Global Catalogue of Microorganisms (GCM) 10K type strain sequencing project: providing services to taxonomists for standard genome sequencing and annotation.</title>
        <authorList>
            <consortium name="The Broad Institute Genomics Platform"/>
            <consortium name="The Broad Institute Genome Sequencing Center for Infectious Disease"/>
            <person name="Wu L."/>
            <person name="Ma J."/>
        </authorList>
    </citation>
    <scope>NUCLEOTIDE SEQUENCE [LARGE SCALE GENOMIC DNA]</scope>
    <source>
        <strain evidence="5">JCM 17106</strain>
    </source>
</reference>
<dbReference type="Gene3D" id="2.40.50.1020">
    <property type="entry name" value="LytTr DNA-binding domain"/>
    <property type="match status" value="1"/>
</dbReference>
<dbReference type="InterPro" id="IPR046947">
    <property type="entry name" value="LytR-like"/>
</dbReference>
<accession>A0ABP6UVV2</accession>